<proteinExistence type="predicted"/>
<accession>A0A0N4VEZ5</accession>
<keyword evidence="2" id="KW-1185">Reference proteome</keyword>
<organism evidence="3">
    <name type="scientific">Enterobius vermicularis</name>
    <name type="common">Human pinworm</name>
    <dbReference type="NCBI Taxonomy" id="51028"/>
    <lineage>
        <taxon>Eukaryota</taxon>
        <taxon>Metazoa</taxon>
        <taxon>Ecdysozoa</taxon>
        <taxon>Nematoda</taxon>
        <taxon>Chromadorea</taxon>
        <taxon>Rhabditida</taxon>
        <taxon>Spirurina</taxon>
        <taxon>Oxyuridomorpha</taxon>
        <taxon>Oxyuroidea</taxon>
        <taxon>Oxyuridae</taxon>
        <taxon>Enterobius</taxon>
    </lineage>
</organism>
<protein>
    <submittedName>
        <fullName evidence="3">Rubredoxin</fullName>
    </submittedName>
</protein>
<name>A0A0N4VEZ5_ENTVE</name>
<dbReference type="WBParaSite" id="EVEC_0000927401-mRNA-1">
    <property type="protein sequence ID" value="EVEC_0000927401-mRNA-1"/>
    <property type="gene ID" value="EVEC_0000927401"/>
</dbReference>
<gene>
    <name evidence="1" type="ORF">EVEC_LOCUS8715</name>
</gene>
<evidence type="ECO:0000313" key="1">
    <source>
        <dbReference type="EMBL" id="VDD93964.1"/>
    </source>
</evidence>
<evidence type="ECO:0000313" key="3">
    <source>
        <dbReference type="WBParaSite" id="EVEC_0000927401-mRNA-1"/>
    </source>
</evidence>
<dbReference type="Proteomes" id="UP000274131">
    <property type="component" value="Unassembled WGS sequence"/>
</dbReference>
<reference evidence="3" key="1">
    <citation type="submission" date="2017-02" db="UniProtKB">
        <authorList>
            <consortium name="WormBaseParasite"/>
        </authorList>
    </citation>
    <scope>IDENTIFICATION</scope>
</reference>
<dbReference type="EMBL" id="UXUI01009569">
    <property type="protein sequence ID" value="VDD93964.1"/>
    <property type="molecule type" value="Genomic_DNA"/>
</dbReference>
<dbReference type="AlphaFoldDB" id="A0A0N4VEZ5"/>
<reference evidence="1 2" key="2">
    <citation type="submission" date="2018-10" db="EMBL/GenBank/DDBJ databases">
        <authorList>
            <consortium name="Pathogen Informatics"/>
        </authorList>
    </citation>
    <scope>NUCLEOTIDE SEQUENCE [LARGE SCALE GENOMIC DNA]</scope>
</reference>
<sequence>MPKIGKNHVWMCSNCGQSSDEEEQTELNPKVIFISRI</sequence>
<evidence type="ECO:0000313" key="2">
    <source>
        <dbReference type="Proteomes" id="UP000274131"/>
    </source>
</evidence>